<comment type="caution">
    <text evidence="1">The sequence shown here is derived from an EMBL/GenBank/DDBJ whole genome shotgun (WGS) entry which is preliminary data.</text>
</comment>
<dbReference type="Gene3D" id="3.60.10.10">
    <property type="entry name" value="Endonuclease/exonuclease/phosphatase"/>
    <property type="match status" value="1"/>
</dbReference>
<protein>
    <recommendedName>
        <fullName evidence="3">Endonuclease/exonuclease/phosphatase domain-containing protein</fullName>
    </recommendedName>
</protein>
<gene>
    <name evidence="1" type="ORF">D9611_009313</name>
</gene>
<dbReference type="SUPFAM" id="SSF56219">
    <property type="entry name" value="DNase I-like"/>
    <property type="match status" value="1"/>
</dbReference>
<name>A0A8H5F410_9AGAR</name>
<evidence type="ECO:0000313" key="1">
    <source>
        <dbReference type="EMBL" id="KAF5323020.1"/>
    </source>
</evidence>
<organism evidence="1 2">
    <name type="scientific">Ephemerocybe angulata</name>
    <dbReference type="NCBI Taxonomy" id="980116"/>
    <lineage>
        <taxon>Eukaryota</taxon>
        <taxon>Fungi</taxon>
        <taxon>Dikarya</taxon>
        <taxon>Basidiomycota</taxon>
        <taxon>Agaricomycotina</taxon>
        <taxon>Agaricomycetes</taxon>
        <taxon>Agaricomycetidae</taxon>
        <taxon>Agaricales</taxon>
        <taxon>Agaricineae</taxon>
        <taxon>Psathyrellaceae</taxon>
        <taxon>Ephemerocybe</taxon>
    </lineage>
</organism>
<dbReference type="OrthoDB" id="3261136at2759"/>
<dbReference type="InterPro" id="IPR036691">
    <property type="entry name" value="Endo/exonu/phosph_ase_sf"/>
</dbReference>
<proteinExistence type="predicted"/>
<reference evidence="1 2" key="1">
    <citation type="journal article" date="2020" name="ISME J.">
        <title>Uncovering the hidden diversity of litter-decomposition mechanisms in mushroom-forming fungi.</title>
        <authorList>
            <person name="Floudas D."/>
            <person name="Bentzer J."/>
            <person name="Ahren D."/>
            <person name="Johansson T."/>
            <person name="Persson P."/>
            <person name="Tunlid A."/>
        </authorList>
    </citation>
    <scope>NUCLEOTIDE SEQUENCE [LARGE SCALE GENOMIC DNA]</scope>
    <source>
        <strain evidence="1 2">CBS 175.51</strain>
    </source>
</reference>
<evidence type="ECO:0008006" key="3">
    <source>
        <dbReference type="Google" id="ProtNLM"/>
    </source>
</evidence>
<accession>A0A8H5F410</accession>
<keyword evidence="2" id="KW-1185">Reference proteome</keyword>
<dbReference type="EMBL" id="JAACJK010000167">
    <property type="protein sequence ID" value="KAF5323020.1"/>
    <property type="molecule type" value="Genomic_DNA"/>
</dbReference>
<dbReference type="AlphaFoldDB" id="A0A8H5F410"/>
<dbReference type="Proteomes" id="UP000541558">
    <property type="component" value="Unassembled WGS sequence"/>
</dbReference>
<sequence>MSTDTWTPLDLGNITGIRISGENGKLMIFSVYYDCTHNRTGDILWKYIEENGEEIYSNSGHVMWAGNFNQHHPMWDREEDSRLFTRSAIDEATMLIEFAGEWDMEQVLKKGIPTLEHSTMKVWTRPDNIWLTAHSRTMLMNVTPGMTSACQ</sequence>
<evidence type="ECO:0000313" key="2">
    <source>
        <dbReference type="Proteomes" id="UP000541558"/>
    </source>
</evidence>